<protein>
    <submittedName>
        <fullName evidence="1">DUF4404 family protein</fullName>
    </submittedName>
</protein>
<dbReference type="RefSeq" id="WP_176803833.1">
    <property type="nucleotide sequence ID" value="NZ_JABXYJ010000005.1"/>
</dbReference>
<dbReference type="AlphaFoldDB" id="A0A850QD04"/>
<dbReference type="Proteomes" id="UP000588051">
    <property type="component" value="Unassembled WGS sequence"/>
</dbReference>
<keyword evidence="2" id="KW-1185">Reference proteome</keyword>
<evidence type="ECO:0000313" key="1">
    <source>
        <dbReference type="EMBL" id="NVO78312.1"/>
    </source>
</evidence>
<reference evidence="1 2" key="1">
    <citation type="submission" date="2020-06" db="EMBL/GenBank/DDBJ databases">
        <authorList>
            <person name="Qiu C."/>
            <person name="Liu Z."/>
        </authorList>
    </citation>
    <scope>NUCLEOTIDE SEQUENCE [LARGE SCALE GENOMIC DNA]</scope>
    <source>
        <strain evidence="1 2">EM 1</strain>
    </source>
</reference>
<dbReference type="Pfam" id="PF14357">
    <property type="entry name" value="DUF4404"/>
    <property type="match status" value="1"/>
</dbReference>
<comment type="caution">
    <text evidence="1">The sequence shown here is derived from an EMBL/GenBank/DDBJ whole genome shotgun (WGS) entry which is preliminary data.</text>
</comment>
<name>A0A850QD04_9BURK</name>
<proteinExistence type="predicted"/>
<accession>A0A850QD04</accession>
<dbReference type="EMBL" id="JABXYJ010000005">
    <property type="protein sequence ID" value="NVO78312.1"/>
    <property type="molecule type" value="Genomic_DNA"/>
</dbReference>
<evidence type="ECO:0000313" key="2">
    <source>
        <dbReference type="Proteomes" id="UP000588051"/>
    </source>
</evidence>
<gene>
    <name evidence="1" type="ORF">HV832_10775</name>
</gene>
<dbReference type="InterPro" id="IPR025516">
    <property type="entry name" value="DUF4404"/>
</dbReference>
<sequence>MKHEELKQLLLKLHTELASANAMDDELKSLLTELNHDIHHVLSSDQSLNDPVYSALSERSLALSAKFAAQHPKLEPALREIGSMLEKIGV</sequence>
<organism evidence="1 2">
    <name type="scientific">Undibacterium oligocarboniphilum</name>
    <dbReference type="NCBI Taxonomy" id="666702"/>
    <lineage>
        <taxon>Bacteria</taxon>
        <taxon>Pseudomonadati</taxon>
        <taxon>Pseudomonadota</taxon>
        <taxon>Betaproteobacteria</taxon>
        <taxon>Burkholderiales</taxon>
        <taxon>Oxalobacteraceae</taxon>
        <taxon>Undibacterium</taxon>
    </lineage>
</organism>